<gene>
    <name evidence="2" type="ORF">EMK97_11115</name>
</gene>
<dbReference type="AlphaFoldDB" id="A0A4P6P9K1"/>
<evidence type="ECO:0000313" key="3">
    <source>
        <dbReference type="Proteomes" id="UP000290244"/>
    </source>
</evidence>
<reference evidence="2 3" key="1">
    <citation type="submission" date="2018-12" db="EMBL/GenBank/DDBJ databases">
        <title>Complete genome of Litorilituus sediminis.</title>
        <authorList>
            <person name="Liu A."/>
            <person name="Rong J."/>
        </authorList>
    </citation>
    <scope>NUCLEOTIDE SEQUENCE [LARGE SCALE GENOMIC DNA]</scope>
    <source>
        <strain evidence="2 3">JCM 17549</strain>
    </source>
</reference>
<dbReference type="PANTHER" id="PTHR30005:SF0">
    <property type="entry name" value="RETROGRADE REGULATION PROTEIN 2"/>
    <property type="match status" value="1"/>
</dbReference>
<dbReference type="Gene3D" id="3.30.420.150">
    <property type="entry name" value="Exopolyphosphatase. Domain 2"/>
    <property type="match status" value="1"/>
</dbReference>
<dbReference type="OrthoDB" id="9793035at2"/>
<dbReference type="FunFam" id="3.30.420.40:FF:000023">
    <property type="entry name" value="Guanosine-5'-triphosphate,3'-diphosphate pyrophosphatase"/>
    <property type="match status" value="1"/>
</dbReference>
<dbReference type="RefSeq" id="WP_130602174.1">
    <property type="nucleotide sequence ID" value="NZ_CP034759.1"/>
</dbReference>
<accession>A0A4P6P9K1</accession>
<dbReference type="Pfam" id="PF02541">
    <property type="entry name" value="Ppx-GppA"/>
    <property type="match status" value="1"/>
</dbReference>
<dbReference type="CDD" id="cd24053">
    <property type="entry name" value="ASKHA_NBD_EcPPX-GppA-like"/>
    <property type="match status" value="1"/>
</dbReference>
<dbReference type="Gene3D" id="3.30.420.40">
    <property type="match status" value="1"/>
</dbReference>
<dbReference type="InterPro" id="IPR003695">
    <property type="entry name" value="Ppx_GppA_N"/>
</dbReference>
<dbReference type="EMBL" id="CP034759">
    <property type="protein sequence ID" value="QBG36225.1"/>
    <property type="molecule type" value="Genomic_DNA"/>
</dbReference>
<dbReference type="GO" id="GO:0016462">
    <property type="term" value="F:pyrophosphatase activity"/>
    <property type="evidence" value="ECO:0007669"/>
    <property type="project" value="TreeGrafter"/>
</dbReference>
<keyword evidence="3" id="KW-1185">Reference proteome</keyword>
<sequence length="320" mass="34718">MLTEKKIPQYSQQHYAIVDLGSNSFHLLITRLQDNKFYIVDKVKQKVRLAAGLDDNNYLTADAITRGLDCLSLFAQHLASIPKSNIKIVATATLRIAQNSQDFIQAANNILPLPINLLSGEQEASTIYTGVACTSDNALAQARLILDIGGASTEIIVGQGSQAKHLVSLNIGCVSYREKYFADGLLTSTNFEQAKNAAKNEIAKVADDFIAIGWQKALGSSGTMQALAELLAHRNQAIIITLDLLAEVQQLLIQCTSIEQIKIDGLREDRLPVLASGLAILTALFESLNINELSLSTGALREGLLFSLVPDLQSVMLVKE</sequence>
<proteinExistence type="predicted"/>
<dbReference type="SUPFAM" id="SSF53067">
    <property type="entry name" value="Actin-like ATPase domain"/>
    <property type="match status" value="2"/>
</dbReference>
<dbReference type="PANTHER" id="PTHR30005">
    <property type="entry name" value="EXOPOLYPHOSPHATASE"/>
    <property type="match status" value="1"/>
</dbReference>
<dbReference type="InterPro" id="IPR050273">
    <property type="entry name" value="GppA/Ppx_hydrolase"/>
</dbReference>
<evidence type="ECO:0000259" key="1">
    <source>
        <dbReference type="Pfam" id="PF02541"/>
    </source>
</evidence>
<feature type="domain" description="Ppx/GppA phosphatase N-terminal" evidence="1">
    <location>
        <begin position="29"/>
        <end position="310"/>
    </location>
</feature>
<dbReference type="InterPro" id="IPR043129">
    <property type="entry name" value="ATPase_NBD"/>
</dbReference>
<organism evidence="2 3">
    <name type="scientific">Litorilituus sediminis</name>
    <dbReference type="NCBI Taxonomy" id="718192"/>
    <lineage>
        <taxon>Bacteria</taxon>
        <taxon>Pseudomonadati</taxon>
        <taxon>Pseudomonadota</taxon>
        <taxon>Gammaproteobacteria</taxon>
        <taxon>Alteromonadales</taxon>
        <taxon>Colwelliaceae</taxon>
        <taxon>Litorilituus</taxon>
    </lineage>
</organism>
<dbReference type="KEGG" id="lsd:EMK97_11115"/>
<protein>
    <submittedName>
        <fullName evidence="2">Phosphatase</fullName>
    </submittedName>
</protein>
<evidence type="ECO:0000313" key="2">
    <source>
        <dbReference type="EMBL" id="QBG36225.1"/>
    </source>
</evidence>
<dbReference type="Proteomes" id="UP000290244">
    <property type="component" value="Chromosome"/>
</dbReference>
<name>A0A4P6P9K1_9GAMM</name>